<dbReference type="EMBL" id="MTKO01000093">
    <property type="protein sequence ID" value="RWX44518.1"/>
    <property type="molecule type" value="Genomic_DNA"/>
</dbReference>
<dbReference type="Proteomes" id="UP000287853">
    <property type="component" value="Unassembled WGS sequence"/>
</dbReference>
<proteinExistence type="predicted"/>
<sequence length="74" mass="8552">MNRKEYEESFPNYCQNCRGKGIFKDLSKPSFQDCPECLMKNICPQCAEKSKNLILICDECGWDRNSSPRGLPDK</sequence>
<reference evidence="1 2" key="1">
    <citation type="submission" date="2017-01" db="EMBL/GenBank/DDBJ databases">
        <title>The cable genome- insights into the physiology and evolution of filamentous bacteria capable of sulfide oxidation via long distance electron transfer.</title>
        <authorList>
            <person name="Schreiber L."/>
            <person name="Bjerg J.T."/>
            <person name="Boggild A."/>
            <person name="Van De Vossenberg J."/>
            <person name="Meysman F."/>
            <person name="Nielsen L.P."/>
            <person name="Schramm A."/>
            <person name="Kjeldsen K.U."/>
        </authorList>
    </citation>
    <scope>NUCLEOTIDE SEQUENCE [LARGE SCALE GENOMIC DNA]</scope>
    <source>
        <strain evidence="1">MCF</strain>
    </source>
</reference>
<accession>A0A3S3U604</accession>
<evidence type="ECO:0000313" key="1">
    <source>
        <dbReference type="EMBL" id="RWX44518.1"/>
    </source>
</evidence>
<gene>
    <name evidence="1" type="ORF">H206_01690</name>
</gene>
<evidence type="ECO:0000313" key="2">
    <source>
        <dbReference type="Proteomes" id="UP000287853"/>
    </source>
</evidence>
<protein>
    <submittedName>
        <fullName evidence="1">Uncharacterized protein</fullName>
    </submittedName>
</protein>
<dbReference type="AlphaFoldDB" id="A0A3S3U604"/>
<keyword evidence="2" id="KW-1185">Reference proteome</keyword>
<organism evidence="1 2">
    <name type="scientific">Candidatus Electrothrix aarhusensis</name>
    <dbReference type="NCBI Taxonomy" id="1859131"/>
    <lineage>
        <taxon>Bacteria</taxon>
        <taxon>Pseudomonadati</taxon>
        <taxon>Thermodesulfobacteriota</taxon>
        <taxon>Desulfobulbia</taxon>
        <taxon>Desulfobulbales</taxon>
        <taxon>Desulfobulbaceae</taxon>
        <taxon>Candidatus Electrothrix</taxon>
    </lineage>
</organism>
<name>A0A3S3U604_9BACT</name>
<comment type="caution">
    <text evidence="1">The sequence shown here is derived from an EMBL/GenBank/DDBJ whole genome shotgun (WGS) entry which is preliminary data.</text>
</comment>